<organism evidence="1 2">
    <name type="scientific">Sphaerisporangium aureirubrum</name>
    <dbReference type="NCBI Taxonomy" id="1544736"/>
    <lineage>
        <taxon>Bacteria</taxon>
        <taxon>Bacillati</taxon>
        <taxon>Actinomycetota</taxon>
        <taxon>Actinomycetes</taxon>
        <taxon>Streptosporangiales</taxon>
        <taxon>Streptosporangiaceae</taxon>
        <taxon>Sphaerisporangium</taxon>
    </lineage>
</organism>
<name>A0ABW1NQ27_9ACTN</name>
<evidence type="ECO:0000313" key="1">
    <source>
        <dbReference type="EMBL" id="MFC6085301.1"/>
    </source>
</evidence>
<dbReference type="Gene3D" id="2.60.120.620">
    <property type="entry name" value="q2cbj1_9rhob like domain"/>
    <property type="match status" value="1"/>
</dbReference>
<dbReference type="PANTHER" id="PTHR20883:SF48">
    <property type="entry name" value="ECTOINE DIOXYGENASE"/>
    <property type="match status" value="1"/>
</dbReference>
<dbReference type="EMBL" id="JBHSRF010000059">
    <property type="protein sequence ID" value="MFC6085301.1"/>
    <property type="molecule type" value="Genomic_DNA"/>
</dbReference>
<accession>A0ABW1NQ27</accession>
<proteinExistence type="predicted"/>
<reference evidence="2" key="1">
    <citation type="journal article" date="2019" name="Int. J. Syst. Evol. Microbiol.">
        <title>The Global Catalogue of Microorganisms (GCM) 10K type strain sequencing project: providing services to taxonomists for standard genome sequencing and annotation.</title>
        <authorList>
            <consortium name="The Broad Institute Genomics Platform"/>
            <consortium name="The Broad Institute Genome Sequencing Center for Infectious Disease"/>
            <person name="Wu L."/>
            <person name="Ma J."/>
        </authorList>
    </citation>
    <scope>NUCLEOTIDE SEQUENCE [LARGE SCALE GENOMIC DNA]</scope>
    <source>
        <strain evidence="2">JCM 30346</strain>
    </source>
</reference>
<gene>
    <name evidence="1" type="ORF">ACFP1K_29335</name>
</gene>
<dbReference type="RefSeq" id="WP_380759293.1">
    <property type="nucleotide sequence ID" value="NZ_JBHSRF010000059.1"/>
</dbReference>
<evidence type="ECO:0000313" key="2">
    <source>
        <dbReference type="Proteomes" id="UP001596137"/>
    </source>
</evidence>
<dbReference type="NCBIfam" id="TIGR01762">
    <property type="entry name" value="chlorin-enz"/>
    <property type="match status" value="1"/>
</dbReference>
<comment type="caution">
    <text evidence="1">The sequence shown here is derived from an EMBL/GenBank/DDBJ whole genome shotgun (WGS) entry which is preliminary data.</text>
</comment>
<protein>
    <submittedName>
        <fullName evidence="1">Chlorinating enzyme</fullName>
    </submittedName>
</protein>
<dbReference type="Proteomes" id="UP001596137">
    <property type="component" value="Unassembled WGS sequence"/>
</dbReference>
<dbReference type="PANTHER" id="PTHR20883">
    <property type="entry name" value="PHYTANOYL-COA DIOXYGENASE DOMAIN CONTAINING 1"/>
    <property type="match status" value="1"/>
</dbReference>
<dbReference type="Pfam" id="PF05721">
    <property type="entry name" value="PhyH"/>
    <property type="match status" value="1"/>
</dbReference>
<sequence length="320" mass="36832">MTIGAERVSYRLTDEERAFFHENGYVGPITIYRPDEIAATWRKIHRQTLDRSHAAYPEVDASIGAPNIFNYDRHLDIDLLAEHVCNSKIVDRVADILGPDLLCWRSEFFPKYPGDEGTDWHQADTFANASGKPQLLWPGESEDDFGAGTITVWTAFTDSTRENGCLQIIPGTHHQMNYDETRHMRYDDRRINQETKNGVRRGFFGYDYRDLQFDPDWKPNEEDAVPLVMEKGQCVIFWSTLMHASLPNVSTGRDYRMGFASRYVPTKVRVYPDTDHIEEYGGAISLERWGAALVRGRDEYGHNRIVTSTLRGTPFRTVRD</sequence>
<dbReference type="InterPro" id="IPR010092">
    <property type="entry name" value="Chlorin_enz"/>
</dbReference>
<keyword evidence="2" id="KW-1185">Reference proteome</keyword>
<dbReference type="InterPro" id="IPR008775">
    <property type="entry name" value="Phytyl_CoA_dOase-like"/>
</dbReference>
<dbReference type="SUPFAM" id="SSF51197">
    <property type="entry name" value="Clavaminate synthase-like"/>
    <property type="match status" value="1"/>
</dbReference>